<evidence type="ECO:0000313" key="3">
    <source>
        <dbReference type="Proteomes" id="UP001428341"/>
    </source>
</evidence>
<proteinExistence type="predicted"/>
<feature type="compositionally biased region" description="Basic and acidic residues" evidence="1">
    <location>
        <begin position="115"/>
        <end position="129"/>
    </location>
</feature>
<sequence>MHTLLGRADNKNRSSKFRSHMLGDLQRQSTRTAPAAEEEKEKSLEEEDEALVRSIFQKSVIRRISNEDVDDDDKDFQFASSESSFKKRKLSGQVTRIPKLPPKSSSITRIQVIKKPVEKPEKKSEKSSELKSLCQNYCSDDDE</sequence>
<accession>A0AAP0QWM6</accession>
<dbReference type="EMBL" id="JBCGBO010000001">
    <property type="protein sequence ID" value="KAK9230112.1"/>
    <property type="molecule type" value="Genomic_DNA"/>
</dbReference>
<feature type="region of interest" description="Disordered" evidence="1">
    <location>
        <begin position="1"/>
        <end position="48"/>
    </location>
</feature>
<comment type="caution">
    <text evidence="2">The sequence shown here is derived from an EMBL/GenBank/DDBJ whole genome shotgun (WGS) entry which is preliminary data.</text>
</comment>
<reference evidence="2 3" key="1">
    <citation type="submission" date="2024-05" db="EMBL/GenBank/DDBJ databases">
        <title>Haplotype-resolved chromosome-level genome assembly of Huyou (Citrus changshanensis).</title>
        <authorList>
            <person name="Miao C."/>
            <person name="Chen W."/>
            <person name="Wu Y."/>
            <person name="Wang L."/>
            <person name="Zhao S."/>
            <person name="Grierson D."/>
            <person name="Xu C."/>
            <person name="Chen K."/>
        </authorList>
    </citation>
    <scope>NUCLEOTIDE SEQUENCE [LARGE SCALE GENOMIC DNA]</scope>
    <source>
        <strain evidence="2">01-14</strain>
        <tissue evidence="2">Leaf</tissue>
    </source>
</reference>
<dbReference type="Proteomes" id="UP001428341">
    <property type="component" value="Unassembled WGS sequence"/>
</dbReference>
<evidence type="ECO:0000256" key="1">
    <source>
        <dbReference type="SAM" id="MobiDB-lite"/>
    </source>
</evidence>
<organism evidence="2 3">
    <name type="scientific">Citrus x changshan-huyou</name>
    <dbReference type="NCBI Taxonomy" id="2935761"/>
    <lineage>
        <taxon>Eukaryota</taxon>
        <taxon>Viridiplantae</taxon>
        <taxon>Streptophyta</taxon>
        <taxon>Embryophyta</taxon>
        <taxon>Tracheophyta</taxon>
        <taxon>Spermatophyta</taxon>
        <taxon>Magnoliopsida</taxon>
        <taxon>eudicotyledons</taxon>
        <taxon>Gunneridae</taxon>
        <taxon>Pentapetalae</taxon>
        <taxon>rosids</taxon>
        <taxon>malvids</taxon>
        <taxon>Sapindales</taxon>
        <taxon>Rutaceae</taxon>
        <taxon>Aurantioideae</taxon>
        <taxon>Citrus</taxon>
    </lineage>
</organism>
<evidence type="ECO:0000313" key="2">
    <source>
        <dbReference type="EMBL" id="KAK9230112.1"/>
    </source>
</evidence>
<gene>
    <name evidence="2" type="ORF">WN944_023079</name>
</gene>
<name>A0AAP0QWM6_9ROSI</name>
<dbReference type="AlphaFoldDB" id="A0AAP0QWM6"/>
<protein>
    <submittedName>
        <fullName evidence="2">Uncharacterized protein</fullName>
    </submittedName>
</protein>
<feature type="region of interest" description="Disordered" evidence="1">
    <location>
        <begin position="71"/>
        <end position="131"/>
    </location>
</feature>
<keyword evidence="3" id="KW-1185">Reference proteome</keyword>